<dbReference type="InterPro" id="IPR036631">
    <property type="entry name" value="MGMT_N_sf"/>
</dbReference>
<dbReference type="EC" id="2.1.1.63" evidence="3"/>
<dbReference type="FunFam" id="1.10.10.10:FF:000214">
    <property type="entry name" value="Methylated-DNA--protein-cysteine methyltransferase"/>
    <property type="match status" value="1"/>
</dbReference>
<reference evidence="12 13" key="1">
    <citation type="submission" date="2015-08" db="EMBL/GenBank/DDBJ databases">
        <title>Investigation of the bacterial diversity of lava forest soil.</title>
        <authorList>
            <person name="Lee J.S."/>
        </authorList>
    </citation>
    <scope>NUCLEOTIDE SEQUENCE [LARGE SCALE GENOMIC DNA]</scope>
    <source>
        <strain evidence="12 13">GJW-30</strain>
    </source>
</reference>
<dbReference type="Pfam" id="PF12833">
    <property type="entry name" value="HTH_18"/>
    <property type="match status" value="1"/>
</dbReference>
<keyword evidence="13" id="KW-1185">Reference proteome</keyword>
<dbReference type="Gene3D" id="1.10.10.10">
    <property type="entry name" value="Winged helix-like DNA-binding domain superfamily/Winged helix DNA-binding domain"/>
    <property type="match status" value="1"/>
</dbReference>
<evidence type="ECO:0000256" key="3">
    <source>
        <dbReference type="ARBA" id="ARBA00011918"/>
    </source>
</evidence>
<dbReference type="GO" id="GO:0032259">
    <property type="term" value="P:methylation"/>
    <property type="evidence" value="ECO:0007669"/>
    <property type="project" value="UniProtKB-KW"/>
</dbReference>
<keyword evidence="8" id="KW-0804">Transcription</keyword>
<evidence type="ECO:0000256" key="6">
    <source>
        <dbReference type="ARBA" id="ARBA00022763"/>
    </source>
</evidence>
<dbReference type="PANTHER" id="PTHR10815">
    <property type="entry name" value="METHYLATED-DNA--PROTEIN-CYSTEINE METHYLTRANSFERASE"/>
    <property type="match status" value="1"/>
</dbReference>
<keyword evidence="5" id="KW-0808">Transferase</keyword>
<dbReference type="EMBL" id="AP014946">
    <property type="protein sequence ID" value="BAT61753.1"/>
    <property type="molecule type" value="Genomic_DNA"/>
</dbReference>
<protein>
    <recommendedName>
        <fullName evidence="3">methylated-DNA--[protein]-cysteine S-methyltransferase</fullName>
        <ecNumber evidence="3">2.1.1.63</ecNumber>
    </recommendedName>
</protein>
<keyword evidence="7" id="KW-0805">Transcription regulation</keyword>
<dbReference type="RefSeq" id="WP_096358408.1">
    <property type="nucleotide sequence ID" value="NZ_AP014946.1"/>
</dbReference>
<comment type="catalytic activity">
    <reaction evidence="10">
        <text>a 6-O-methyl-2'-deoxyguanosine in DNA + L-cysteinyl-[protein] = S-methyl-L-cysteinyl-[protein] + a 2'-deoxyguanosine in DNA</text>
        <dbReference type="Rhea" id="RHEA:24000"/>
        <dbReference type="Rhea" id="RHEA-COMP:10131"/>
        <dbReference type="Rhea" id="RHEA-COMP:10132"/>
        <dbReference type="Rhea" id="RHEA-COMP:11367"/>
        <dbReference type="Rhea" id="RHEA-COMP:11368"/>
        <dbReference type="ChEBI" id="CHEBI:29950"/>
        <dbReference type="ChEBI" id="CHEBI:82612"/>
        <dbReference type="ChEBI" id="CHEBI:85445"/>
        <dbReference type="ChEBI" id="CHEBI:85448"/>
        <dbReference type="EC" id="2.1.1.63"/>
    </reaction>
</comment>
<comment type="similarity">
    <text evidence="2">Belongs to the MGMT family.</text>
</comment>
<dbReference type="PROSITE" id="PS01124">
    <property type="entry name" value="HTH_ARAC_FAMILY_2"/>
    <property type="match status" value="1"/>
</dbReference>
<dbReference type="PANTHER" id="PTHR10815:SF13">
    <property type="entry name" value="METHYLATED-DNA--PROTEIN-CYSTEINE METHYLTRANSFERASE"/>
    <property type="match status" value="1"/>
</dbReference>
<dbReference type="Proteomes" id="UP000236884">
    <property type="component" value="Chromosome"/>
</dbReference>
<dbReference type="SUPFAM" id="SSF53155">
    <property type="entry name" value="Methylated DNA-protein cysteine methyltransferase domain"/>
    <property type="match status" value="1"/>
</dbReference>
<evidence type="ECO:0000256" key="9">
    <source>
        <dbReference type="ARBA" id="ARBA00023204"/>
    </source>
</evidence>
<dbReference type="GO" id="GO:0003908">
    <property type="term" value="F:methylated-DNA-[protein]-cysteine S-methyltransferase activity"/>
    <property type="evidence" value="ECO:0007669"/>
    <property type="project" value="UniProtKB-EC"/>
</dbReference>
<evidence type="ECO:0000256" key="8">
    <source>
        <dbReference type="ARBA" id="ARBA00023163"/>
    </source>
</evidence>
<dbReference type="SUPFAM" id="SSF46767">
    <property type="entry name" value="Methylated DNA-protein cysteine methyltransferase, C-terminal domain"/>
    <property type="match status" value="1"/>
</dbReference>
<sequence length="294" mass="32286">MLSPDRIPDTLPLIAQGEDYEVVRKAIAYISQNWREQPEIETIASAISVPVTDLHHLFRRWSGLTPKAFLQAITLDNARKLLRDSASVLDASYEVGLSGPGRLHDLFVTHESMSPGEWKTGGEGLVVTYGFHPSPFGIALVMTTPRGLCGLAFADPGEEREALDDMRGRWPAATYIENYVDTAPVAERIFNSACWRPDQPLRVVLIGTDFEVRVWDTLLSIPLGRATTYSDIANHIGKPKAPRAVGAAVGKNPISFVVPCHRVLGKSGDITGYHWGMTRKRAMLGWEAGKAAVN</sequence>
<dbReference type="InterPro" id="IPR001497">
    <property type="entry name" value="MethylDNA_cys_MeTrfase_AS"/>
</dbReference>
<dbReference type="OrthoDB" id="9802228at2"/>
<dbReference type="Gene3D" id="1.10.10.60">
    <property type="entry name" value="Homeodomain-like"/>
    <property type="match status" value="1"/>
</dbReference>
<dbReference type="SUPFAM" id="SSF46689">
    <property type="entry name" value="Homeodomain-like"/>
    <property type="match status" value="1"/>
</dbReference>
<gene>
    <name evidence="12" type="primary">ada</name>
    <name evidence="12" type="ORF">GJW-30_1_04314</name>
</gene>
<evidence type="ECO:0000259" key="11">
    <source>
        <dbReference type="PROSITE" id="PS01124"/>
    </source>
</evidence>
<evidence type="ECO:0000256" key="2">
    <source>
        <dbReference type="ARBA" id="ARBA00008711"/>
    </source>
</evidence>
<feature type="domain" description="HTH araC/xylS-type" evidence="11">
    <location>
        <begin position="24"/>
        <end position="121"/>
    </location>
</feature>
<evidence type="ECO:0000256" key="7">
    <source>
        <dbReference type="ARBA" id="ARBA00023015"/>
    </source>
</evidence>
<dbReference type="GO" id="GO:0043565">
    <property type="term" value="F:sequence-specific DNA binding"/>
    <property type="evidence" value="ECO:0007669"/>
    <property type="project" value="InterPro"/>
</dbReference>
<keyword evidence="4" id="KW-0489">Methyltransferase</keyword>
<proteinExistence type="inferred from homology"/>
<evidence type="ECO:0000256" key="4">
    <source>
        <dbReference type="ARBA" id="ARBA00022603"/>
    </source>
</evidence>
<dbReference type="Pfam" id="PF01035">
    <property type="entry name" value="DNA_binding_1"/>
    <property type="match status" value="1"/>
</dbReference>
<dbReference type="InterPro" id="IPR009057">
    <property type="entry name" value="Homeodomain-like_sf"/>
</dbReference>
<evidence type="ECO:0000256" key="10">
    <source>
        <dbReference type="ARBA" id="ARBA00049348"/>
    </source>
</evidence>
<evidence type="ECO:0000313" key="13">
    <source>
        <dbReference type="Proteomes" id="UP000236884"/>
    </source>
</evidence>
<keyword evidence="9" id="KW-0234">DNA repair</keyword>
<dbReference type="CDD" id="cd06445">
    <property type="entry name" value="ATase"/>
    <property type="match status" value="1"/>
</dbReference>
<comment type="catalytic activity">
    <reaction evidence="1">
        <text>a 4-O-methyl-thymidine in DNA + L-cysteinyl-[protein] = a thymidine in DNA + S-methyl-L-cysteinyl-[protein]</text>
        <dbReference type="Rhea" id="RHEA:53428"/>
        <dbReference type="Rhea" id="RHEA-COMP:10131"/>
        <dbReference type="Rhea" id="RHEA-COMP:10132"/>
        <dbReference type="Rhea" id="RHEA-COMP:13555"/>
        <dbReference type="Rhea" id="RHEA-COMP:13556"/>
        <dbReference type="ChEBI" id="CHEBI:29950"/>
        <dbReference type="ChEBI" id="CHEBI:82612"/>
        <dbReference type="ChEBI" id="CHEBI:137386"/>
        <dbReference type="ChEBI" id="CHEBI:137387"/>
        <dbReference type="EC" id="2.1.1.63"/>
    </reaction>
</comment>
<evidence type="ECO:0000256" key="5">
    <source>
        <dbReference type="ARBA" id="ARBA00022679"/>
    </source>
</evidence>
<dbReference type="Gene3D" id="3.30.160.70">
    <property type="entry name" value="Methylated DNA-protein cysteine methyltransferase domain"/>
    <property type="match status" value="1"/>
</dbReference>
<keyword evidence="6" id="KW-0227">DNA damage</keyword>
<accession>A0A0S3Q0M7</accession>
<dbReference type="AlphaFoldDB" id="A0A0S3Q0M7"/>
<dbReference type="KEGG" id="vgo:GJW-30_1_04314"/>
<evidence type="ECO:0000256" key="1">
    <source>
        <dbReference type="ARBA" id="ARBA00001286"/>
    </source>
</evidence>
<dbReference type="SMART" id="SM00342">
    <property type="entry name" value="HTH_ARAC"/>
    <property type="match status" value="1"/>
</dbReference>
<dbReference type="GO" id="GO:0003700">
    <property type="term" value="F:DNA-binding transcription factor activity"/>
    <property type="evidence" value="ECO:0007669"/>
    <property type="project" value="InterPro"/>
</dbReference>
<organism evidence="12 13">
    <name type="scientific">Variibacter gotjawalensis</name>
    <dbReference type="NCBI Taxonomy" id="1333996"/>
    <lineage>
        <taxon>Bacteria</taxon>
        <taxon>Pseudomonadati</taxon>
        <taxon>Pseudomonadota</taxon>
        <taxon>Alphaproteobacteria</taxon>
        <taxon>Hyphomicrobiales</taxon>
        <taxon>Nitrobacteraceae</taxon>
        <taxon>Variibacter</taxon>
    </lineage>
</organism>
<dbReference type="PROSITE" id="PS00374">
    <property type="entry name" value="MGMT"/>
    <property type="match status" value="1"/>
</dbReference>
<name>A0A0S3Q0M7_9BRAD</name>
<dbReference type="InterPro" id="IPR018060">
    <property type="entry name" value="HTH_AraC"/>
</dbReference>
<evidence type="ECO:0000313" key="12">
    <source>
        <dbReference type="EMBL" id="BAT61753.1"/>
    </source>
</evidence>
<dbReference type="InterPro" id="IPR014048">
    <property type="entry name" value="MethylDNA_cys_MeTrfase_DNA-bd"/>
</dbReference>
<dbReference type="InterPro" id="IPR036217">
    <property type="entry name" value="MethylDNA_cys_MeTrfase_DNAb"/>
</dbReference>
<dbReference type="InterPro" id="IPR036388">
    <property type="entry name" value="WH-like_DNA-bd_sf"/>
</dbReference>
<dbReference type="GO" id="GO:0006281">
    <property type="term" value="P:DNA repair"/>
    <property type="evidence" value="ECO:0007669"/>
    <property type="project" value="UniProtKB-KW"/>
</dbReference>
<dbReference type="NCBIfam" id="TIGR00589">
    <property type="entry name" value="ogt"/>
    <property type="match status" value="1"/>
</dbReference>